<dbReference type="InterPro" id="IPR025695">
    <property type="entry name" value="DoxX-like"/>
</dbReference>
<dbReference type="Pfam" id="PF13781">
    <property type="entry name" value="DoxX_3"/>
    <property type="match status" value="1"/>
</dbReference>
<evidence type="ECO:0008006" key="4">
    <source>
        <dbReference type="Google" id="ProtNLM"/>
    </source>
</evidence>
<keyword evidence="1" id="KW-1133">Transmembrane helix</keyword>
<keyword evidence="1" id="KW-0472">Membrane</keyword>
<feature type="transmembrane region" description="Helical" evidence="1">
    <location>
        <begin position="20"/>
        <end position="41"/>
    </location>
</feature>
<keyword evidence="1" id="KW-0812">Transmembrane</keyword>
<organism evidence="2 3">
    <name type="scientific">SAR86 cluster bacterium</name>
    <dbReference type="NCBI Taxonomy" id="2030880"/>
    <lineage>
        <taxon>Bacteria</taxon>
        <taxon>Pseudomonadati</taxon>
        <taxon>Pseudomonadota</taxon>
        <taxon>Gammaproteobacteria</taxon>
        <taxon>SAR86 cluster</taxon>
    </lineage>
</organism>
<evidence type="ECO:0000313" key="3">
    <source>
        <dbReference type="Proteomes" id="UP000218767"/>
    </source>
</evidence>
<protein>
    <recommendedName>
        <fullName evidence="4">DoxX family protein</fullName>
    </recommendedName>
</protein>
<dbReference type="Proteomes" id="UP000218767">
    <property type="component" value="Unassembled WGS sequence"/>
</dbReference>
<feature type="transmembrane region" description="Helical" evidence="1">
    <location>
        <begin position="87"/>
        <end position="106"/>
    </location>
</feature>
<gene>
    <name evidence="2" type="ORF">COB20_14730</name>
</gene>
<feature type="transmembrane region" description="Helical" evidence="1">
    <location>
        <begin position="61"/>
        <end position="80"/>
    </location>
</feature>
<name>A0A2A4WWV4_9GAMM</name>
<dbReference type="EMBL" id="NVUL01000096">
    <property type="protein sequence ID" value="PCI74714.1"/>
    <property type="molecule type" value="Genomic_DNA"/>
</dbReference>
<evidence type="ECO:0000313" key="2">
    <source>
        <dbReference type="EMBL" id="PCI74714.1"/>
    </source>
</evidence>
<accession>A0A2A4WWV4</accession>
<reference evidence="3" key="1">
    <citation type="submission" date="2017-08" db="EMBL/GenBank/DDBJ databases">
        <title>A dynamic microbial community with high functional redundancy inhabits the cold, oxic subseafloor aquifer.</title>
        <authorList>
            <person name="Tully B.J."/>
            <person name="Wheat C.G."/>
            <person name="Glazer B.T."/>
            <person name="Huber J.A."/>
        </authorList>
    </citation>
    <scope>NUCLEOTIDE SEQUENCE [LARGE SCALE GENOMIC DNA]</scope>
</reference>
<evidence type="ECO:0000256" key="1">
    <source>
        <dbReference type="SAM" id="Phobius"/>
    </source>
</evidence>
<proteinExistence type="predicted"/>
<comment type="caution">
    <text evidence="2">The sequence shown here is derived from an EMBL/GenBank/DDBJ whole genome shotgun (WGS) entry which is preliminary data.</text>
</comment>
<sequence>MSERERFAQERGEKLNIVQLSRVVLGLSWVYHGLFPKLLFLAPLELEMSGSIGLTESNTLLLIRFAGVSEIVFGILVLVCYRNVMVLYLNILGFIALLGFVLIMTPHLMVEAFNPVTTNAPLLVLTLLLLQEAKKRGVDSLK</sequence>
<dbReference type="AlphaFoldDB" id="A0A2A4WWV4"/>